<gene>
    <name evidence="2" type="ORF">AVEN_6305_1</name>
</gene>
<organism evidence="2 3">
    <name type="scientific">Araneus ventricosus</name>
    <name type="common">Orbweaver spider</name>
    <name type="synonym">Epeira ventricosa</name>
    <dbReference type="NCBI Taxonomy" id="182803"/>
    <lineage>
        <taxon>Eukaryota</taxon>
        <taxon>Metazoa</taxon>
        <taxon>Ecdysozoa</taxon>
        <taxon>Arthropoda</taxon>
        <taxon>Chelicerata</taxon>
        <taxon>Arachnida</taxon>
        <taxon>Araneae</taxon>
        <taxon>Araneomorphae</taxon>
        <taxon>Entelegynae</taxon>
        <taxon>Araneoidea</taxon>
        <taxon>Araneidae</taxon>
        <taxon>Araneus</taxon>
    </lineage>
</organism>
<dbReference type="AlphaFoldDB" id="A0A4Y2K400"/>
<accession>A0A4Y2K400</accession>
<dbReference type="Proteomes" id="UP000499080">
    <property type="component" value="Unassembled WGS sequence"/>
</dbReference>
<evidence type="ECO:0000256" key="1">
    <source>
        <dbReference type="SAM" id="MobiDB-lite"/>
    </source>
</evidence>
<sequence length="145" mass="16001">MRISSGGRKNMLFSTQVFRRTRSTGNRNNSSCIDKQRKQTIHSNSTSRFRNRNIQQITNNDSNGTFNSGQLTGFPARSADETLKSSLLSVASVYINVARLVVTSHGIISHVQDISSPNRDIGKMIAFSGIFDFSPTWSPMSGVQA</sequence>
<reference evidence="2 3" key="1">
    <citation type="journal article" date="2019" name="Sci. Rep.">
        <title>Orb-weaving spider Araneus ventricosus genome elucidates the spidroin gene catalogue.</title>
        <authorList>
            <person name="Kono N."/>
            <person name="Nakamura H."/>
            <person name="Ohtoshi R."/>
            <person name="Moran D.A.P."/>
            <person name="Shinohara A."/>
            <person name="Yoshida Y."/>
            <person name="Fujiwara M."/>
            <person name="Mori M."/>
            <person name="Tomita M."/>
            <person name="Arakawa K."/>
        </authorList>
    </citation>
    <scope>NUCLEOTIDE SEQUENCE [LARGE SCALE GENOMIC DNA]</scope>
</reference>
<dbReference type="EMBL" id="BGPR01004152">
    <property type="protein sequence ID" value="GBM96545.1"/>
    <property type="molecule type" value="Genomic_DNA"/>
</dbReference>
<feature type="region of interest" description="Disordered" evidence="1">
    <location>
        <begin position="19"/>
        <end position="45"/>
    </location>
</feature>
<proteinExistence type="predicted"/>
<protein>
    <submittedName>
        <fullName evidence="2">Uncharacterized protein</fullName>
    </submittedName>
</protein>
<comment type="caution">
    <text evidence="2">The sequence shown here is derived from an EMBL/GenBank/DDBJ whole genome shotgun (WGS) entry which is preliminary data.</text>
</comment>
<name>A0A4Y2K400_ARAVE</name>
<keyword evidence="3" id="KW-1185">Reference proteome</keyword>
<evidence type="ECO:0000313" key="2">
    <source>
        <dbReference type="EMBL" id="GBM96545.1"/>
    </source>
</evidence>
<evidence type="ECO:0000313" key="3">
    <source>
        <dbReference type="Proteomes" id="UP000499080"/>
    </source>
</evidence>